<reference evidence="12 13" key="1">
    <citation type="submission" date="2020-07" db="EMBL/GenBank/DDBJ databases">
        <title>Bacterium isolated from marine sediment.</title>
        <authorList>
            <person name="Shang D."/>
            <person name="Du Z.-J."/>
        </authorList>
    </citation>
    <scope>NUCLEOTIDE SEQUENCE [LARGE SCALE GENOMIC DNA]</scope>
    <source>
        <strain evidence="12 13">S7007</strain>
    </source>
</reference>
<keyword evidence="2 8" id="KW-0813">Transport</keyword>
<feature type="domain" description="TonB-dependent receptor plug" evidence="10">
    <location>
        <begin position="140"/>
        <end position="215"/>
    </location>
</feature>
<dbReference type="Gene3D" id="2.40.170.20">
    <property type="entry name" value="TonB-dependent receptor, beta-barrel domain"/>
    <property type="match status" value="1"/>
</dbReference>
<comment type="caution">
    <text evidence="12">The sequence shown here is derived from an EMBL/GenBank/DDBJ whole genome shotgun (WGS) entry which is preliminary data.</text>
</comment>
<protein>
    <submittedName>
        <fullName evidence="12">TonB-dependent receptor</fullName>
    </submittedName>
</protein>
<dbReference type="InterPro" id="IPR008969">
    <property type="entry name" value="CarboxyPept-like_regulatory"/>
</dbReference>
<dbReference type="GO" id="GO:0015344">
    <property type="term" value="F:siderophore uptake transmembrane transporter activity"/>
    <property type="evidence" value="ECO:0007669"/>
    <property type="project" value="TreeGrafter"/>
</dbReference>
<dbReference type="AlphaFoldDB" id="A0A839ASU9"/>
<dbReference type="InterPro" id="IPR012910">
    <property type="entry name" value="Plug_dom"/>
</dbReference>
<evidence type="ECO:0000256" key="9">
    <source>
        <dbReference type="SAM" id="SignalP"/>
    </source>
</evidence>
<evidence type="ECO:0000256" key="8">
    <source>
        <dbReference type="PROSITE-ProRule" id="PRU01360"/>
    </source>
</evidence>
<evidence type="ECO:0000259" key="10">
    <source>
        <dbReference type="Pfam" id="PF07715"/>
    </source>
</evidence>
<dbReference type="PANTHER" id="PTHR30069:SF29">
    <property type="entry name" value="HEMOGLOBIN AND HEMOGLOBIN-HAPTOGLOBIN-BINDING PROTEIN 1-RELATED"/>
    <property type="match status" value="1"/>
</dbReference>
<dbReference type="Gene3D" id="2.60.40.1120">
    <property type="entry name" value="Carboxypeptidase-like, regulatory domain"/>
    <property type="match status" value="1"/>
</dbReference>
<dbReference type="InterPro" id="IPR036942">
    <property type="entry name" value="Beta-barrel_TonB_sf"/>
</dbReference>
<dbReference type="Gene3D" id="2.170.130.10">
    <property type="entry name" value="TonB-dependent receptor, plug domain"/>
    <property type="match status" value="1"/>
</dbReference>
<feature type="signal peptide" evidence="9">
    <location>
        <begin position="1"/>
        <end position="19"/>
    </location>
</feature>
<dbReference type="SUPFAM" id="SSF49464">
    <property type="entry name" value="Carboxypeptidase regulatory domain-like"/>
    <property type="match status" value="1"/>
</dbReference>
<dbReference type="GO" id="GO:0044718">
    <property type="term" value="P:siderophore transmembrane transport"/>
    <property type="evidence" value="ECO:0007669"/>
    <property type="project" value="TreeGrafter"/>
</dbReference>
<keyword evidence="5 9" id="KW-0732">Signal</keyword>
<evidence type="ECO:0000256" key="7">
    <source>
        <dbReference type="ARBA" id="ARBA00023237"/>
    </source>
</evidence>
<evidence type="ECO:0000256" key="6">
    <source>
        <dbReference type="ARBA" id="ARBA00023136"/>
    </source>
</evidence>
<proteinExistence type="inferred from homology"/>
<keyword evidence="3 8" id="KW-1134">Transmembrane beta strand</keyword>
<evidence type="ECO:0000256" key="2">
    <source>
        <dbReference type="ARBA" id="ARBA00022448"/>
    </source>
</evidence>
<evidence type="ECO:0000256" key="5">
    <source>
        <dbReference type="ARBA" id="ARBA00022729"/>
    </source>
</evidence>
<keyword evidence="12" id="KW-0675">Receptor</keyword>
<evidence type="ECO:0000313" key="12">
    <source>
        <dbReference type="EMBL" id="MBA6157184.1"/>
    </source>
</evidence>
<organism evidence="12 13">
    <name type="scientific">Tenacibaculum pelagium</name>
    <dbReference type="NCBI Taxonomy" id="2759527"/>
    <lineage>
        <taxon>Bacteria</taxon>
        <taxon>Pseudomonadati</taxon>
        <taxon>Bacteroidota</taxon>
        <taxon>Flavobacteriia</taxon>
        <taxon>Flavobacteriales</taxon>
        <taxon>Flavobacteriaceae</taxon>
        <taxon>Tenacibaculum</taxon>
    </lineage>
</organism>
<keyword evidence="7 8" id="KW-0998">Cell outer membrane</keyword>
<sequence length="776" mass="89239">MKKLLFITILLLSSIHLSAQITIAGKVVEKNTQQPLEFATVILTDATTNKLITGESTNSKGEFSIKAKKGTYNIKVEFIGFKNHLINNVSLTKNQSLQTIFLQEDSQALDEIEVVAEKSTTEYKLDKRVFNVGKDLISKGGSVNDILNNVPSVNVDIEGVVSLRGNSNVRVLINGKPSVLTANNGLESIPSETIEKVEVITNPSAKYDAEGTAGIINIILKKNKNGGFGSSLQLTTGIPDNHRINYNANYKREKFNLFSNISYRYMSFDGNGYLNRTNFNNNVITDFSNRTTATNRTRRTFNLYFGSDYYINDFNTLTLSYYYRNNTSKNNVDYTFNFLDSSKQIENVLTSKETYREPQKANQIELNYVKTFAKKGQKLTLNFQYDFWNDDENELVEEQEQFPTVSAINLLKSRDIESSKDFLFQSDFKLPITKKSHVEMGVKGEIRNIDSDYKVWDNTVLIDSLDNLLKYNERIYGAYVQYGNRENKLQYLLGLRAEHANTGSTDRKNQFKTDKSYTDLFPTAHLTYNFNQATNLQLSYSRRIRRPSFWHLNPFGGISDRRNIRVGNPDLNPMYTNSFELGLLKRLKKFTLNPSIYHQKTTNLFETLVTPNEFGALISKPINSGTENRFGAELAIRYSPYKWWRLSSEFNYFTFDQKGIYTVDDSAWSTRLNSRMKFSKLTIQSSFNYQGERQSGQMFTEAQYRANIGVSKDLWNDKATVTLNMNNILDSRERTQLITGEDYTINSYNRPIGRFTSVTFTYRFNRTKKDRDRLPD</sequence>
<keyword evidence="4 8" id="KW-0812">Transmembrane</keyword>
<keyword evidence="6 8" id="KW-0472">Membrane</keyword>
<comment type="similarity">
    <text evidence="8">Belongs to the TonB-dependent receptor family.</text>
</comment>
<evidence type="ECO:0000259" key="11">
    <source>
        <dbReference type="Pfam" id="PF14905"/>
    </source>
</evidence>
<dbReference type="Pfam" id="PF13715">
    <property type="entry name" value="CarbopepD_reg_2"/>
    <property type="match status" value="1"/>
</dbReference>
<name>A0A839ASU9_9FLAO</name>
<dbReference type="GO" id="GO:0009279">
    <property type="term" value="C:cell outer membrane"/>
    <property type="evidence" value="ECO:0007669"/>
    <property type="project" value="UniProtKB-SubCell"/>
</dbReference>
<dbReference type="EMBL" id="JACGLS010000006">
    <property type="protein sequence ID" value="MBA6157184.1"/>
    <property type="molecule type" value="Genomic_DNA"/>
</dbReference>
<dbReference type="InterPro" id="IPR037066">
    <property type="entry name" value="Plug_dom_sf"/>
</dbReference>
<dbReference type="PANTHER" id="PTHR30069">
    <property type="entry name" value="TONB-DEPENDENT OUTER MEMBRANE RECEPTOR"/>
    <property type="match status" value="1"/>
</dbReference>
<dbReference type="InterPro" id="IPR039426">
    <property type="entry name" value="TonB-dep_rcpt-like"/>
</dbReference>
<dbReference type="SUPFAM" id="SSF56935">
    <property type="entry name" value="Porins"/>
    <property type="match status" value="1"/>
</dbReference>
<keyword evidence="13" id="KW-1185">Reference proteome</keyword>
<dbReference type="Pfam" id="PF07715">
    <property type="entry name" value="Plug"/>
    <property type="match status" value="1"/>
</dbReference>
<gene>
    <name evidence="12" type="ORF">H3Z83_11735</name>
</gene>
<accession>A0A839ASU9</accession>
<dbReference type="InterPro" id="IPR041700">
    <property type="entry name" value="OMP_b-brl_3"/>
</dbReference>
<dbReference type="Proteomes" id="UP000563906">
    <property type="component" value="Unassembled WGS sequence"/>
</dbReference>
<evidence type="ECO:0000313" key="13">
    <source>
        <dbReference type="Proteomes" id="UP000563906"/>
    </source>
</evidence>
<dbReference type="RefSeq" id="WP_182125682.1">
    <property type="nucleotide sequence ID" value="NZ_JACGLS010000006.1"/>
</dbReference>
<dbReference type="PROSITE" id="PS52016">
    <property type="entry name" value="TONB_DEPENDENT_REC_3"/>
    <property type="match status" value="1"/>
</dbReference>
<feature type="domain" description="Outer membrane protein beta-barrel" evidence="11">
    <location>
        <begin position="370"/>
        <end position="762"/>
    </location>
</feature>
<dbReference type="Pfam" id="PF14905">
    <property type="entry name" value="OMP_b-brl_3"/>
    <property type="match status" value="1"/>
</dbReference>
<feature type="chain" id="PRO_5032358242" evidence="9">
    <location>
        <begin position="20"/>
        <end position="776"/>
    </location>
</feature>
<comment type="subcellular location">
    <subcellularLocation>
        <location evidence="1 8">Cell outer membrane</location>
        <topology evidence="1 8">Multi-pass membrane protein</topology>
    </subcellularLocation>
</comment>
<evidence type="ECO:0000256" key="3">
    <source>
        <dbReference type="ARBA" id="ARBA00022452"/>
    </source>
</evidence>
<evidence type="ECO:0000256" key="1">
    <source>
        <dbReference type="ARBA" id="ARBA00004571"/>
    </source>
</evidence>
<evidence type="ECO:0000256" key="4">
    <source>
        <dbReference type="ARBA" id="ARBA00022692"/>
    </source>
</evidence>